<organism evidence="2 3">
    <name type="scientific">Candidatus Promineifilum breve</name>
    <dbReference type="NCBI Taxonomy" id="1806508"/>
    <lineage>
        <taxon>Bacteria</taxon>
        <taxon>Bacillati</taxon>
        <taxon>Chloroflexota</taxon>
        <taxon>Ardenticatenia</taxon>
        <taxon>Candidatus Promineifilales</taxon>
        <taxon>Candidatus Promineifilaceae</taxon>
        <taxon>Candidatus Promineifilum</taxon>
    </lineage>
</organism>
<dbReference type="KEGG" id="pbf:CFX0092_A0416"/>
<dbReference type="Gene3D" id="2.60.40.10">
    <property type="entry name" value="Immunoglobulins"/>
    <property type="match status" value="1"/>
</dbReference>
<evidence type="ECO:0000313" key="3">
    <source>
        <dbReference type="Proteomes" id="UP000215027"/>
    </source>
</evidence>
<dbReference type="Pfam" id="PF01345">
    <property type="entry name" value="DUF11"/>
    <property type="match status" value="1"/>
</dbReference>
<dbReference type="SUPFAM" id="SSF49265">
    <property type="entry name" value="Fibronectin type III"/>
    <property type="match status" value="1"/>
</dbReference>
<feature type="domain" description="DUF11" evidence="1">
    <location>
        <begin position="94"/>
        <end position="199"/>
    </location>
</feature>
<keyword evidence="3" id="KW-1185">Reference proteome</keyword>
<proteinExistence type="predicted"/>
<dbReference type="InterPro" id="IPR001434">
    <property type="entry name" value="OmcB-like_DUF11"/>
</dbReference>
<sequence length="540" mass="59833">MARNNRSSQWMPKPKKVTTVITFVVALLGVLVFTQLLSAAQTDPTPTPPAESPYAPFVPTTEELLAMPPSVERYVAGHWLPAGVLAAANLEDSTKTASADQVGPQGVIQYTFSIVNSGEVDIPAELTDPLPADVTYADHECPPVVTMSCQFSGGEFHWEGTVPAEDTVVVTLTVTMNDDAEPGTIVTNTAQLVSAEQELELSAEVTVVAPTASPIQFLPFAIYGLLPDPGPVTLAAGQPNSANTFNLSWTEALASSGYEIHESNDPNFATSTSSIVGPITSLAITKPPSPFNVYYYRVRSLIGPKVGPWSNVVSVVGAYYDDFNNTATGWTIRRSTYREDVRGYYDNGQFVMEVADRWDWGLASPLKPAPRVPYVIDFEAKIFFPFYSHSSGMIFGGDWNGENCPPGLSYDEWYKHDNCFNHFYNTNTIYYGPLKLLFERVDSLVWCPNCDGSPMKRVGDYVNDDFTKIDPEGWNHYRIEVRDGSIKLYAAARGEPLNLQFEYDDTRWIGSPYFGFFASTDEYSNSTWRWEFLQILPLDN</sequence>
<gene>
    <name evidence="2" type="ORF">CFX0092_A0416</name>
</gene>
<name>A0A161K2Q9_9CHLR</name>
<protein>
    <recommendedName>
        <fullName evidence="1">DUF11 domain-containing protein</fullName>
    </recommendedName>
</protein>
<evidence type="ECO:0000313" key="2">
    <source>
        <dbReference type="EMBL" id="CUS02297.2"/>
    </source>
</evidence>
<dbReference type="AlphaFoldDB" id="A0A161K2Q9"/>
<accession>A0A161K2Q9</accession>
<dbReference type="InterPro" id="IPR013783">
    <property type="entry name" value="Ig-like_fold"/>
</dbReference>
<evidence type="ECO:0000259" key="1">
    <source>
        <dbReference type="Pfam" id="PF01345"/>
    </source>
</evidence>
<reference evidence="2" key="1">
    <citation type="submission" date="2016-01" db="EMBL/GenBank/DDBJ databases">
        <authorList>
            <person name="Mcilroy J.S."/>
            <person name="Karst M S."/>
            <person name="Albertsen M."/>
        </authorList>
    </citation>
    <scope>NUCLEOTIDE SEQUENCE</scope>
    <source>
        <strain evidence="2">Cfx-K</strain>
    </source>
</reference>
<dbReference type="InterPro" id="IPR036116">
    <property type="entry name" value="FN3_sf"/>
</dbReference>
<dbReference type="EMBL" id="LN890655">
    <property type="protein sequence ID" value="CUS02297.2"/>
    <property type="molecule type" value="Genomic_DNA"/>
</dbReference>
<dbReference type="Proteomes" id="UP000215027">
    <property type="component" value="Chromosome I"/>
</dbReference>